<dbReference type="WBParaSite" id="L893_g26178.t1">
    <property type="protein sequence ID" value="L893_g26178.t1"/>
    <property type="gene ID" value="L893_g26178"/>
</dbReference>
<reference evidence="2" key="1">
    <citation type="submission" date="2016-11" db="UniProtKB">
        <authorList>
            <consortium name="WormBaseParasite"/>
        </authorList>
    </citation>
    <scope>IDENTIFICATION</scope>
</reference>
<proteinExistence type="predicted"/>
<organism evidence="1 2">
    <name type="scientific">Steinernema glaseri</name>
    <dbReference type="NCBI Taxonomy" id="37863"/>
    <lineage>
        <taxon>Eukaryota</taxon>
        <taxon>Metazoa</taxon>
        <taxon>Ecdysozoa</taxon>
        <taxon>Nematoda</taxon>
        <taxon>Chromadorea</taxon>
        <taxon>Rhabditida</taxon>
        <taxon>Tylenchina</taxon>
        <taxon>Panagrolaimomorpha</taxon>
        <taxon>Strongyloidoidea</taxon>
        <taxon>Steinernematidae</taxon>
        <taxon>Steinernema</taxon>
    </lineage>
</organism>
<dbReference type="AlphaFoldDB" id="A0A1I7ZGE7"/>
<dbReference type="Proteomes" id="UP000095287">
    <property type="component" value="Unplaced"/>
</dbReference>
<evidence type="ECO:0000313" key="1">
    <source>
        <dbReference type="Proteomes" id="UP000095287"/>
    </source>
</evidence>
<name>A0A1I7ZGE7_9BILA</name>
<accession>A0A1I7ZGE7</accession>
<keyword evidence="1" id="KW-1185">Reference proteome</keyword>
<protein>
    <submittedName>
        <fullName evidence="2">Uncharacterized protein</fullName>
    </submittedName>
</protein>
<sequence length="89" mass="10029">MPLDPNEMRTAFRFKLRMPSSSSKSKVPPNLPPFECCACAKNDQIQLMCFSTVIAAHSQPSSDIFAQERDSLADNYLEKRCSTDDQNIN</sequence>
<evidence type="ECO:0000313" key="2">
    <source>
        <dbReference type="WBParaSite" id="L893_g26178.t1"/>
    </source>
</evidence>